<reference evidence="1 2" key="1">
    <citation type="submission" date="2020-01" db="EMBL/GenBank/DDBJ databases">
        <authorList>
            <person name="Kim M.K."/>
        </authorList>
    </citation>
    <scope>NUCLEOTIDE SEQUENCE [LARGE SCALE GENOMIC DNA]</scope>
    <source>
        <strain evidence="1 2">BT213</strain>
    </source>
</reference>
<evidence type="ECO:0000313" key="2">
    <source>
        <dbReference type="Proteomes" id="UP000478546"/>
    </source>
</evidence>
<accession>A0A6B2H1P0</accession>
<protein>
    <submittedName>
        <fullName evidence="1">Histidine kinase</fullName>
    </submittedName>
</protein>
<dbReference type="AlphaFoldDB" id="A0A6B2H1P0"/>
<organism evidence="1 2">
    <name type="scientific">Pontibacter fetidus</name>
    <dbReference type="NCBI Taxonomy" id="2700082"/>
    <lineage>
        <taxon>Bacteria</taxon>
        <taxon>Pseudomonadati</taxon>
        <taxon>Bacteroidota</taxon>
        <taxon>Cytophagia</taxon>
        <taxon>Cytophagales</taxon>
        <taxon>Hymenobacteraceae</taxon>
        <taxon>Pontibacter</taxon>
    </lineage>
</organism>
<keyword evidence="1" id="KW-0808">Transferase</keyword>
<dbReference type="RefSeq" id="WP_162346336.1">
    <property type="nucleotide sequence ID" value="NZ_JAAEAA010000011.1"/>
</dbReference>
<keyword evidence="1" id="KW-0418">Kinase</keyword>
<dbReference type="EMBL" id="JAAEAA010000011">
    <property type="protein sequence ID" value="NDK56281.1"/>
    <property type="molecule type" value="Genomic_DNA"/>
</dbReference>
<sequence length="117" mass="13522">MNLAQIDFQQLRIKHILYKSKIRSVLYGGIYDEAFFSRTGPVSQWFTAVGRVRYEQEPEIKELASVHNELNATALQLFALYNSGQIDKAHEGMRSIEFKSDQFLQLLAKLEGRLKDN</sequence>
<dbReference type="Proteomes" id="UP000478546">
    <property type="component" value="Unassembled WGS sequence"/>
</dbReference>
<comment type="caution">
    <text evidence="1">The sequence shown here is derived from an EMBL/GenBank/DDBJ whole genome shotgun (WGS) entry which is preliminary data.</text>
</comment>
<proteinExistence type="predicted"/>
<gene>
    <name evidence="1" type="ORF">GWO68_10160</name>
</gene>
<evidence type="ECO:0000313" key="1">
    <source>
        <dbReference type="EMBL" id="NDK56281.1"/>
    </source>
</evidence>
<name>A0A6B2H1P0_9BACT</name>
<keyword evidence="2" id="KW-1185">Reference proteome</keyword>
<dbReference type="GO" id="GO:0016301">
    <property type="term" value="F:kinase activity"/>
    <property type="evidence" value="ECO:0007669"/>
    <property type="project" value="UniProtKB-KW"/>
</dbReference>
<dbReference type="Gene3D" id="1.20.120.30">
    <property type="entry name" value="Aspartate receptor, ligand-binding domain"/>
    <property type="match status" value="1"/>
</dbReference>